<dbReference type="OrthoDB" id="5038024at2759"/>
<keyword evidence="3" id="KW-1185">Reference proteome</keyword>
<feature type="compositionally biased region" description="Basic and acidic residues" evidence="1">
    <location>
        <begin position="1"/>
        <end position="17"/>
    </location>
</feature>
<sequence>MDSLHDDIFVSYDRDSEPEPEPEPEPLDSSCTPGKRKCAKCQKLGRRCFRCRLKLALGEESEEPAKSALELVVASQAAQRNDKSQDTIPEPIPKPIKTRNEAIRPQKVAQNGEAPSPITRSSSKSQLQDCPSTAPKNRTESFQTPSHDTYFYNGVITGSTQYYQSNISSCGANIQSKANDAHCQTNCYLYNYPCSQWKDLAPEPPYYYNRSNAEIEVVKINRSWHLVSTKCRVEKYDDSGIEHNHEHRHWAEPSREAPHCNSCRSLEEKKASVPEYIKFDNAKVTFIEQLPWRGYAHAVWVALADTTPFMPGSVIRSTNQYKVSCTVYRDQLYGPGRLVNQVWKPDEPIIPLESVCSRIYDFGRSAVHWVQERITGVKHSDEID</sequence>
<evidence type="ECO:0000256" key="1">
    <source>
        <dbReference type="SAM" id="MobiDB-lite"/>
    </source>
</evidence>
<protein>
    <submittedName>
        <fullName evidence="2">Uncharacterized protein</fullName>
    </submittedName>
</protein>
<dbReference type="EMBL" id="JAAQRI010000068">
    <property type="protein sequence ID" value="KAF5642656.1"/>
    <property type="molecule type" value="Genomic_DNA"/>
</dbReference>
<feature type="region of interest" description="Disordered" evidence="1">
    <location>
        <begin position="77"/>
        <end position="145"/>
    </location>
</feature>
<dbReference type="Proteomes" id="UP000530670">
    <property type="component" value="Unassembled WGS sequence"/>
</dbReference>
<name>A0A8H5RXI0_9HYPO</name>
<dbReference type="RefSeq" id="XP_037209389.1">
    <property type="nucleotide sequence ID" value="XM_037349853.1"/>
</dbReference>
<proteinExistence type="predicted"/>
<feature type="region of interest" description="Disordered" evidence="1">
    <location>
        <begin position="1"/>
        <end position="36"/>
    </location>
</feature>
<gene>
    <name evidence="2" type="ORF">FTJAE_3544</name>
</gene>
<dbReference type="AlphaFoldDB" id="A0A8H5RXI0"/>
<evidence type="ECO:0000313" key="3">
    <source>
        <dbReference type="Proteomes" id="UP000530670"/>
    </source>
</evidence>
<reference evidence="2 3" key="1">
    <citation type="submission" date="2020-05" db="EMBL/GenBank/DDBJ databases">
        <title>Identification and distribution of gene clusters putatively required for synthesis of sphingolipid metabolism inhibitors in phylogenetically diverse species of the filamentous fungus Fusarium.</title>
        <authorList>
            <person name="Kim H.-S."/>
            <person name="Busman M."/>
            <person name="Brown D.W."/>
            <person name="Divon H."/>
            <person name="Uhlig S."/>
            <person name="Proctor R.H."/>
        </authorList>
    </citation>
    <scope>NUCLEOTIDE SEQUENCE [LARGE SCALE GENOMIC DNA]</scope>
    <source>
        <strain evidence="2 3">NRRL 66243</strain>
    </source>
</reference>
<comment type="caution">
    <text evidence="2">The sequence shown here is derived from an EMBL/GenBank/DDBJ whole genome shotgun (WGS) entry which is preliminary data.</text>
</comment>
<dbReference type="GeneID" id="59302123"/>
<accession>A0A8H5RXI0</accession>
<feature type="compositionally biased region" description="Polar residues" evidence="1">
    <location>
        <begin position="118"/>
        <end position="145"/>
    </location>
</feature>
<organism evidence="2 3">
    <name type="scientific">Fusarium tjaetaba</name>
    <dbReference type="NCBI Taxonomy" id="1567544"/>
    <lineage>
        <taxon>Eukaryota</taxon>
        <taxon>Fungi</taxon>
        <taxon>Dikarya</taxon>
        <taxon>Ascomycota</taxon>
        <taxon>Pezizomycotina</taxon>
        <taxon>Sordariomycetes</taxon>
        <taxon>Hypocreomycetidae</taxon>
        <taxon>Hypocreales</taxon>
        <taxon>Nectriaceae</taxon>
        <taxon>Fusarium</taxon>
        <taxon>Fusarium fujikuroi species complex</taxon>
    </lineage>
</organism>
<evidence type="ECO:0000313" key="2">
    <source>
        <dbReference type="EMBL" id="KAF5642656.1"/>
    </source>
</evidence>